<reference evidence="1 2" key="1">
    <citation type="submission" date="2015-11" db="EMBL/GenBank/DDBJ databases">
        <authorList>
            <person name="Lee I.Y."/>
            <person name="Guerrero C.A."/>
            <person name="Bowman C.A."/>
            <person name="Russell D.A."/>
            <person name="Pope W.H."/>
            <person name="Jacobs-Sera D."/>
            <person name="Hendrix R.W."/>
            <person name="Hatfull G.F."/>
        </authorList>
    </citation>
    <scope>NUCLEOTIDE SEQUENCE [LARGE SCALE GENOMIC DNA]</scope>
</reference>
<name>A0A0U4IPS8_9CAUD</name>
<gene>
    <name evidence="1" type="primary">54</name>
    <name evidence="1" type="ORF">TAEYOUNG_54</name>
</gene>
<organism evidence="1 2">
    <name type="scientific">Arthrobacter phage TaeYoung</name>
    <dbReference type="NCBI Taxonomy" id="1772318"/>
    <lineage>
        <taxon>Viruses</taxon>
        <taxon>Duplodnaviria</taxon>
        <taxon>Heunggongvirae</taxon>
        <taxon>Uroviricota</taxon>
        <taxon>Caudoviricetes</taxon>
        <taxon>Berryhillviridae</taxon>
        <taxon>Marthavirus</taxon>
        <taxon>Marthavirus martha</taxon>
    </lineage>
</organism>
<dbReference type="Proteomes" id="UP000221143">
    <property type="component" value="Segment"/>
</dbReference>
<evidence type="ECO:0000313" key="2">
    <source>
        <dbReference type="Proteomes" id="UP000221143"/>
    </source>
</evidence>
<proteinExistence type="predicted"/>
<protein>
    <submittedName>
        <fullName evidence="1">Uncharacterized protein</fullName>
    </submittedName>
</protein>
<accession>A0A0U4IPS8</accession>
<evidence type="ECO:0000313" key="1">
    <source>
        <dbReference type="EMBL" id="ALY10511.1"/>
    </source>
</evidence>
<sequence length="118" mass="13059">MSQCQHIKENHSVDTASGELFCGDCGDVLEAYDNQPNRLAGDDVAEPIANHVRQRPGIKSGSVTVRGVQNIRPHKFTVTTFIQQTNGDSSWETFSVIRDPQRGNFLQVIDGIEAAYQK</sequence>
<dbReference type="EMBL" id="KU160668">
    <property type="protein sequence ID" value="ALY10511.1"/>
    <property type="molecule type" value="Genomic_DNA"/>
</dbReference>